<organism evidence="2 3">
    <name type="scientific">Hoylesella pleuritidis F0068</name>
    <dbReference type="NCBI Taxonomy" id="1081904"/>
    <lineage>
        <taxon>Bacteria</taxon>
        <taxon>Pseudomonadati</taxon>
        <taxon>Bacteroidota</taxon>
        <taxon>Bacteroidia</taxon>
        <taxon>Bacteroidales</taxon>
        <taxon>Prevotellaceae</taxon>
        <taxon>Hoylesella</taxon>
    </lineage>
</organism>
<accession>U2MII3</accession>
<evidence type="ECO:0000313" key="3">
    <source>
        <dbReference type="Proteomes" id="UP000016600"/>
    </source>
</evidence>
<keyword evidence="3" id="KW-1185">Reference proteome</keyword>
<comment type="caution">
    <text evidence="2">The sequence shown here is derived from an EMBL/GenBank/DDBJ whole genome shotgun (WGS) entry which is preliminary data.</text>
</comment>
<feature type="signal peptide" evidence="1">
    <location>
        <begin position="1"/>
        <end position="21"/>
    </location>
</feature>
<reference evidence="2 3" key="1">
    <citation type="submission" date="2013-08" db="EMBL/GenBank/DDBJ databases">
        <authorList>
            <person name="Durkin A.S."/>
            <person name="Haft D.R."/>
            <person name="McCorrison J."/>
            <person name="Torralba M."/>
            <person name="Gillis M."/>
            <person name="Haft D.H."/>
            <person name="Methe B."/>
            <person name="Sutton G."/>
            <person name="Nelson K.E."/>
        </authorList>
    </citation>
    <scope>NUCLEOTIDE SEQUENCE [LARGE SCALE GENOMIC DNA]</scope>
    <source>
        <strain evidence="2 3">F0068</strain>
    </source>
</reference>
<dbReference type="Proteomes" id="UP000016600">
    <property type="component" value="Unassembled WGS sequence"/>
</dbReference>
<evidence type="ECO:0000313" key="2">
    <source>
        <dbReference type="EMBL" id="ERJ99038.1"/>
    </source>
</evidence>
<name>U2MII3_9BACT</name>
<dbReference type="PATRIC" id="fig|1081904.3.peg.2036"/>
<evidence type="ECO:0008006" key="4">
    <source>
        <dbReference type="Google" id="ProtNLM"/>
    </source>
</evidence>
<dbReference type="Pfam" id="PF16115">
    <property type="entry name" value="DUF4831"/>
    <property type="match status" value="1"/>
</dbReference>
<evidence type="ECO:0000256" key="1">
    <source>
        <dbReference type="SAM" id="SignalP"/>
    </source>
</evidence>
<dbReference type="InterPro" id="IPR032265">
    <property type="entry name" value="DUF4831"/>
</dbReference>
<proteinExistence type="predicted"/>
<gene>
    <name evidence="2" type="ORF">HMPREF1218_1257</name>
</gene>
<protein>
    <recommendedName>
        <fullName evidence="4">DUF4831 family protein</fullName>
    </recommendedName>
</protein>
<sequence>MMRKQFTTALLALCTMTMVHAQRTVEGTTYFLPRTALRLTFLIEKTTYTPGQFAPYAERYMKKTGVELNPSTTYRIINTHLSSVGVPDSAKQFTLALDKKHSITEVSRDQSGILLAINAQGKKPQQPMAFSPARKPEPLNPKDFMNEDILTAGSTAKMAELCAREIYDIRDSRDQLSRGKAESMPKDGQQLKLMLANLTTQERGLLQVFEGTTVKDTIENVLTYIPTKEVKHQLLFRFSKRFGLTDSDDLSGTPYYICVTDEHVIAGANENTLEQKKSKDDIGLNVNLPGKIKVSLYEQEKLRADFELYAAQFGRVENLSGELFGKKQTTRIILNPTTGSIESIQTKIVK</sequence>
<keyword evidence="1" id="KW-0732">Signal</keyword>
<dbReference type="EMBL" id="AWET01000044">
    <property type="protein sequence ID" value="ERJ99038.1"/>
    <property type="molecule type" value="Genomic_DNA"/>
</dbReference>
<feature type="chain" id="PRO_5004631009" description="DUF4831 family protein" evidence="1">
    <location>
        <begin position="22"/>
        <end position="350"/>
    </location>
</feature>
<dbReference type="AlphaFoldDB" id="U2MII3"/>